<evidence type="ECO:0000313" key="2">
    <source>
        <dbReference type="EMBL" id="ERJ59737.1"/>
    </source>
</evidence>
<dbReference type="Proteomes" id="UP000016584">
    <property type="component" value="Unassembled WGS sequence"/>
</dbReference>
<dbReference type="AlphaFoldDB" id="U2HW31"/>
<feature type="transmembrane region" description="Helical" evidence="1">
    <location>
        <begin position="29"/>
        <end position="46"/>
    </location>
</feature>
<sequence>MKVYWFYYKQILPVNVALTTAFSMMSIDLFYWVFVSFGFFLSVWLYSFFYKKARYIYCNLGYSQLRLVFGSFLINTAVGAVFLPLLWI</sequence>
<proteinExistence type="predicted"/>
<dbReference type="STRING" id="1346330.M472_13245"/>
<name>U2HW31_9SPHI</name>
<feature type="transmembrane region" description="Helical" evidence="1">
    <location>
        <begin position="67"/>
        <end position="87"/>
    </location>
</feature>
<keyword evidence="3" id="KW-1185">Reference proteome</keyword>
<evidence type="ECO:0000313" key="3">
    <source>
        <dbReference type="Proteomes" id="UP000016584"/>
    </source>
</evidence>
<comment type="caution">
    <text evidence="2">The sequence shown here is derived from an EMBL/GenBank/DDBJ whole genome shotgun (WGS) entry which is preliminary data.</text>
</comment>
<evidence type="ECO:0000256" key="1">
    <source>
        <dbReference type="SAM" id="Phobius"/>
    </source>
</evidence>
<reference evidence="2 3" key="1">
    <citation type="journal article" date="2013" name="Genome Announc.">
        <title>The Draft Genome Sequence of Sphingomonas paucimobilis Strain HER1398 (Proteobacteria), Host to the Giant PAU Phage, Indicates That It Is a Member of the Genus Sphingobacterium (Bacteroidetes).</title>
        <authorList>
            <person name="White R.A.III."/>
            <person name="Suttle C.A."/>
        </authorList>
    </citation>
    <scope>NUCLEOTIDE SEQUENCE [LARGE SCALE GENOMIC DNA]</scope>
    <source>
        <strain evidence="2 3">HER1398</strain>
    </source>
</reference>
<keyword evidence="1" id="KW-0812">Transmembrane</keyword>
<accession>U2HW31</accession>
<keyword evidence="1" id="KW-0472">Membrane</keyword>
<protein>
    <submittedName>
        <fullName evidence="2">Uncharacterized protein</fullName>
    </submittedName>
</protein>
<organism evidence="2 3">
    <name type="scientific">Sphingobacterium paucimobilis HER1398</name>
    <dbReference type="NCBI Taxonomy" id="1346330"/>
    <lineage>
        <taxon>Bacteria</taxon>
        <taxon>Pseudomonadati</taxon>
        <taxon>Bacteroidota</taxon>
        <taxon>Sphingobacteriia</taxon>
        <taxon>Sphingobacteriales</taxon>
        <taxon>Sphingobacteriaceae</taxon>
        <taxon>Sphingobacterium</taxon>
    </lineage>
</organism>
<dbReference type="EMBL" id="ATDL01000014">
    <property type="protein sequence ID" value="ERJ59737.1"/>
    <property type="molecule type" value="Genomic_DNA"/>
</dbReference>
<keyword evidence="1" id="KW-1133">Transmembrane helix</keyword>
<gene>
    <name evidence="2" type="ORF">M472_13245</name>
</gene>